<protein>
    <submittedName>
        <fullName evidence="1">Uncharacterized protein</fullName>
    </submittedName>
</protein>
<organism evidence="1 2">
    <name type="scientific">Helianthus annuus</name>
    <name type="common">Common sunflower</name>
    <dbReference type="NCBI Taxonomy" id="4232"/>
    <lineage>
        <taxon>Eukaryota</taxon>
        <taxon>Viridiplantae</taxon>
        <taxon>Streptophyta</taxon>
        <taxon>Embryophyta</taxon>
        <taxon>Tracheophyta</taxon>
        <taxon>Spermatophyta</taxon>
        <taxon>Magnoliopsida</taxon>
        <taxon>eudicotyledons</taxon>
        <taxon>Gunneridae</taxon>
        <taxon>Pentapetalae</taxon>
        <taxon>asterids</taxon>
        <taxon>campanulids</taxon>
        <taxon>Asterales</taxon>
        <taxon>Asteraceae</taxon>
        <taxon>Asteroideae</taxon>
        <taxon>Heliantheae alliance</taxon>
        <taxon>Heliantheae</taxon>
        <taxon>Helianthus</taxon>
    </lineage>
</organism>
<reference evidence="2" key="1">
    <citation type="journal article" date="2017" name="Nature">
        <title>The sunflower genome provides insights into oil metabolism, flowering and Asterid evolution.</title>
        <authorList>
            <person name="Badouin H."/>
            <person name="Gouzy J."/>
            <person name="Grassa C.J."/>
            <person name="Murat F."/>
            <person name="Staton S.E."/>
            <person name="Cottret L."/>
            <person name="Lelandais-Briere C."/>
            <person name="Owens G.L."/>
            <person name="Carrere S."/>
            <person name="Mayjonade B."/>
            <person name="Legrand L."/>
            <person name="Gill N."/>
            <person name="Kane N.C."/>
            <person name="Bowers J.E."/>
            <person name="Hubner S."/>
            <person name="Bellec A."/>
            <person name="Berard A."/>
            <person name="Berges H."/>
            <person name="Blanchet N."/>
            <person name="Boniface M.C."/>
            <person name="Brunel D."/>
            <person name="Catrice O."/>
            <person name="Chaidir N."/>
            <person name="Claudel C."/>
            <person name="Donnadieu C."/>
            <person name="Faraut T."/>
            <person name="Fievet G."/>
            <person name="Helmstetter N."/>
            <person name="King M."/>
            <person name="Knapp S.J."/>
            <person name="Lai Z."/>
            <person name="Le Paslier M.C."/>
            <person name="Lippi Y."/>
            <person name="Lorenzon L."/>
            <person name="Mandel J.R."/>
            <person name="Marage G."/>
            <person name="Marchand G."/>
            <person name="Marquand E."/>
            <person name="Bret-Mestries E."/>
            <person name="Morien E."/>
            <person name="Nambeesan S."/>
            <person name="Nguyen T."/>
            <person name="Pegot-Espagnet P."/>
            <person name="Pouilly N."/>
            <person name="Raftis F."/>
            <person name="Sallet E."/>
            <person name="Schiex T."/>
            <person name="Thomas J."/>
            <person name="Vandecasteele C."/>
            <person name="Vares D."/>
            <person name="Vear F."/>
            <person name="Vautrin S."/>
            <person name="Crespi M."/>
            <person name="Mangin B."/>
            <person name="Burke J.M."/>
            <person name="Salse J."/>
            <person name="Munos S."/>
            <person name="Vincourt P."/>
            <person name="Rieseberg L.H."/>
            <person name="Langlade N.B."/>
        </authorList>
    </citation>
    <scope>NUCLEOTIDE SEQUENCE [LARGE SCALE GENOMIC DNA]</scope>
    <source>
        <strain evidence="2">cv. SF193</strain>
    </source>
</reference>
<dbReference type="InParanoid" id="A0A251UEP7"/>
<dbReference type="AlphaFoldDB" id="A0A251UEP7"/>
<name>A0A251UEP7_HELAN</name>
<sequence length="57" mass="6571">MDNEPIPSGILPTRLLLPKLRTWRLEQFVMVAGMFPVKELLEQFVMVAGMFPVKELL</sequence>
<proteinExistence type="predicted"/>
<evidence type="ECO:0000313" key="2">
    <source>
        <dbReference type="Proteomes" id="UP000215914"/>
    </source>
</evidence>
<evidence type="ECO:0000313" key="1">
    <source>
        <dbReference type="EMBL" id="OTG21549.1"/>
    </source>
</evidence>
<dbReference type="EMBL" id="CM007896">
    <property type="protein sequence ID" value="OTG21549.1"/>
    <property type="molecule type" value="Genomic_DNA"/>
</dbReference>
<dbReference type="Proteomes" id="UP000215914">
    <property type="component" value="Chromosome 7"/>
</dbReference>
<keyword evidence="2" id="KW-1185">Reference proteome</keyword>
<accession>A0A251UEP7</accession>
<gene>
    <name evidence="1" type="ORF">HannXRQ_Chr07g0205381</name>
</gene>